<sequence length="314" mass="37441">MLTIKEIVSQCEEYRKFSGRKPLWTNVYTFVYFCQRHGPYFLQNVVDEWCKRRDAEANNSFYNRVQDARRVLDYANERGYTDVAVHVQVKWSKPTHKLVRLKEEELKNFFMAINQYHFYKAVFPNEINELTCKVIFKLMYSNGLRPVEVRELETEDVDLVSGVINIRRTKGYRQHQVVVNDDMLMLLKRYDEQVNRLVQHRYNFFLNGAGRKLGRGYIDTWFSRFWHKYNTTPAVAYHLRHNYAIANFNAMSGMNIDEAYKYVVALSNSMGHASIKQTLYYYSLTAQYSEVLIRLSSENINNIIHQLPHEENRF</sequence>
<dbReference type="AlphaFoldDB" id="A0A9R1CCW1"/>
<keyword evidence="6" id="KW-1185">Reference proteome</keyword>
<comment type="similarity">
    <text evidence="1">Belongs to the 'phage' integrase family.</text>
</comment>
<evidence type="ECO:0000256" key="1">
    <source>
        <dbReference type="ARBA" id="ARBA00008857"/>
    </source>
</evidence>
<dbReference type="InterPro" id="IPR002104">
    <property type="entry name" value="Integrase_catalytic"/>
</dbReference>
<dbReference type="Proteomes" id="UP000825483">
    <property type="component" value="Unassembled WGS sequence"/>
</dbReference>
<evidence type="ECO:0000256" key="2">
    <source>
        <dbReference type="ARBA" id="ARBA00023125"/>
    </source>
</evidence>
<dbReference type="SUPFAM" id="SSF56349">
    <property type="entry name" value="DNA breaking-rejoining enzymes"/>
    <property type="match status" value="1"/>
</dbReference>
<evidence type="ECO:0000313" key="6">
    <source>
        <dbReference type="Proteomes" id="UP000825483"/>
    </source>
</evidence>
<dbReference type="CDD" id="cd00397">
    <property type="entry name" value="DNA_BRE_C"/>
    <property type="match status" value="1"/>
</dbReference>
<dbReference type="InterPro" id="IPR013762">
    <property type="entry name" value="Integrase-like_cat_sf"/>
</dbReference>
<accession>A0A9R1CCW1</accession>
<dbReference type="EMBL" id="BPUB01000003">
    <property type="protein sequence ID" value="GJG60313.1"/>
    <property type="molecule type" value="Genomic_DNA"/>
</dbReference>
<keyword evidence="2" id="KW-0238">DNA-binding</keyword>
<dbReference type="InterPro" id="IPR011010">
    <property type="entry name" value="DNA_brk_join_enz"/>
</dbReference>
<dbReference type="GO" id="GO:0003677">
    <property type="term" value="F:DNA binding"/>
    <property type="evidence" value="ECO:0007669"/>
    <property type="project" value="UniProtKB-KW"/>
</dbReference>
<dbReference type="PANTHER" id="PTHR30349:SF41">
    <property type="entry name" value="INTEGRASE_RECOMBINASE PROTEIN MJ0367-RELATED"/>
    <property type="match status" value="1"/>
</dbReference>
<protein>
    <recommendedName>
        <fullName evidence="4">Tyr recombinase domain-containing protein</fullName>
    </recommendedName>
</protein>
<name>A0A9R1CCW1_9BACT</name>
<reference evidence="5" key="1">
    <citation type="journal article" date="2022" name="Int. J. Syst. Evol. Microbiol.">
        <title>Prevotella lacticifex sp. nov., isolated from the rumen of cows.</title>
        <authorList>
            <person name="Shinkai T."/>
            <person name="Ikeyama N."/>
            <person name="Kumagai M."/>
            <person name="Ohmori H."/>
            <person name="Sakamoto M."/>
            <person name="Ohkuma M."/>
            <person name="Mitsumori M."/>
        </authorList>
    </citation>
    <scope>NUCLEOTIDE SEQUENCE</scope>
    <source>
        <strain evidence="5">R5076</strain>
    </source>
</reference>
<proteinExistence type="inferred from homology"/>
<dbReference type="GO" id="GO:0006310">
    <property type="term" value="P:DNA recombination"/>
    <property type="evidence" value="ECO:0007669"/>
    <property type="project" value="UniProtKB-KW"/>
</dbReference>
<dbReference type="PANTHER" id="PTHR30349">
    <property type="entry name" value="PHAGE INTEGRASE-RELATED"/>
    <property type="match status" value="1"/>
</dbReference>
<dbReference type="PROSITE" id="PS51898">
    <property type="entry name" value="TYR_RECOMBINASE"/>
    <property type="match status" value="1"/>
</dbReference>
<dbReference type="Gene3D" id="1.10.443.10">
    <property type="entry name" value="Intergrase catalytic core"/>
    <property type="match status" value="1"/>
</dbReference>
<organism evidence="5 6">
    <name type="scientific">Prevotella lacticifex</name>
    <dbReference type="NCBI Taxonomy" id="2854755"/>
    <lineage>
        <taxon>Bacteria</taxon>
        <taxon>Pseudomonadati</taxon>
        <taxon>Bacteroidota</taxon>
        <taxon>Bacteroidia</taxon>
        <taxon>Bacteroidales</taxon>
        <taxon>Prevotellaceae</taxon>
        <taxon>Prevotella</taxon>
    </lineage>
</organism>
<gene>
    <name evidence="5" type="ORF">PRLR5076_31640</name>
</gene>
<evidence type="ECO:0000259" key="4">
    <source>
        <dbReference type="PROSITE" id="PS51898"/>
    </source>
</evidence>
<evidence type="ECO:0000256" key="3">
    <source>
        <dbReference type="ARBA" id="ARBA00023172"/>
    </source>
</evidence>
<feature type="domain" description="Tyr recombinase" evidence="4">
    <location>
        <begin position="96"/>
        <end position="297"/>
    </location>
</feature>
<dbReference type="Pfam" id="PF00589">
    <property type="entry name" value="Phage_integrase"/>
    <property type="match status" value="1"/>
</dbReference>
<comment type="caution">
    <text evidence="5">The sequence shown here is derived from an EMBL/GenBank/DDBJ whole genome shotgun (WGS) entry which is preliminary data.</text>
</comment>
<dbReference type="GO" id="GO:0015074">
    <property type="term" value="P:DNA integration"/>
    <property type="evidence" value="ECO:0007669"/>
    <property type="project" value="InterPro"/>
</dbReference>
<dbReference type="InterPro" id="IPR050090">
    <property type="entry name" value="Tyrosine_recombinase_XerCD"/>
</dbReference>
<evidence type="ECO:0000313" key="5">
    <source>
        <dbReference type="EMBL" id="GJG60313.1"/>
    </source>
</evidence>
<keyword evidence="3" id="KW-0233">DNA recombination</keyword>